<reference evidence="6 7" key="1">
    <citation type="submission" date="2022-07" db="EMBL/GenBank/DDBJ databases">
        <title>Bombella genomes.</title>
        <authorList>
            <person name="Harer L."/>
            <person name="Styblova S."/>
            <person name="Ehrmann M."/>
        </authorList>
    </citation>
    <scope>NUCLEOTIDE SEQUENCE [LARGE SCALE GENOMIC DNA]</scope>
    <source>
        <strain evidence="6 7">TMW 2.2558</strain>
    </source>
</reference>
<dbReference type="InterPro" id="IPR015424">
    <property type="entry name" value="PyrdxlP-dep_Trfase"/>
</dbReference>
<dbReference type="RefSeq" id="WP_266107049.1">
    <property type="nucleotide sequence ID" value="NZ_JANIDW010000004.1"/>
</dbReference>
<organism evidence="6 7">
    <name type="scientific">Bombella saccharophila</name>
    <dbReference type="NCBI Taxonomy" id="2967338"/>
    <lineage>
        <taxon>Bacteria</taxon>
        <taxon>Pseudomonadati</taxon>
        <taxon>Pseudomonadota</taxon>
        <taxon>Alphaproteobacteria</taxon>
        <taxon>Acetobacterales</taxon>
        <taxon>Acetobacteraceae</taxon>
        <taxon>Bombella</taxon>
    </lineage>
</organism>
<proteinExistence type="predicted"/>
<dbReference type="InterPro" id="IPR004839">
    <property type="entry name" value="Aminotransferase_I/II_large"/>
</dbReference>
<keyword evidence="3" id="KW-0663">Pyridoxal phosphate</keyword>
<dbReference type="InterPro" id="IPR015422">
    <property type="entry name" value="PyrdxlP-dep_Trfase_small"/>
</dbReference>
<sequence length="393" mass="42862">MNHLQNALHAALQERDKHHTRRHLTPMMRQGERLIHQGRALIDVTSNDYLGLAHHPLLRHRAAEWAERYGTGARASRLVSGTLPLHTELEAKLAAFKKSEAALLFASGWQANASLLPALNQLSLRQMGHPALFFMDKLNHASLHQGCLAAGVRQIRFRHNDLTHLETLLHRHASQPGLKFIITESVFSMDGDRADIAALRALAKRYEAFLYVDEAHATAVLGPEGRGLTQGMADITMSTASKALGGMGAFVTGSRALCDYLLNHASGFIYSTALPPACLGALDAALELVPHLEHERYHLQKQADRLRSHLQDAGWDTGASSTHIIPIMIGESHTALQIAHALEARGFLSVAIRPPTVPPGTARLRIALTSQLSASMIDQLGEALLSSLRSHAA</sequence>
<dbReference type="Gene3D" id="3.90.1150.10">
    <property type="entry name" value="Aspartate Aminotransferase, domain 1"/>
    <property type="match status" value="1"/>
</dbReference>
<evidence type="ECO:0000256" key="3">
    <source>
        <dbReference type="ARBA" id="ARBA00022898"/>
    </source>
</evidence>
<evidence type="ECO:0000256" key="2">
    <source>
        <dbReference type="ARBA" id="ARBA00022679"/>
    </source>
</evidence>
<evidence type="ECO:0000313" key="7">
    <source>
        <dbReference type="Proteomes" id="UP001165648"/>
    </source>
</evidence>
<keyword evidence="2" id="KW-0808">Transferase</keyword>
<accession>A0ABT3WCA8</accession>
<protein>
    <submittedName>
        <fullName evidence="6">8-amino-7-oxononanoate synthase</fullName>
    </submittedName>
</protein>
<evidence type="ECO:0000256" key="1">
    <source>
        <dbReference type="ARBA" id="ARBA00001933"/>
    </source>
</evidence>
<dbReference type="EMBL" id="JANIDW010000004">
    <property type="protein sequence ID" value="MCX5615223.1"/>
    <property type="molecule type" value="Genomic_DNA"/>
</dbReference>
<name>A0ABT3WCA8_9PROT</name>
<feature type="region of interest" description="Disordered" evidence="4">
    <location>
        <begin position="1"/>
        <end position="21"/>
    </location>
</feature>
<gene>
    <name evidence="6" type="ORF">NQF64_08205</name>
</gene>
<dbReference type="PANTHER" id="PTHR13693:SF100">
    <property type="entry name" value="8-AMINO-7-OXONONANOATE SYNTHASE"/>
    <property type="match status" value="1"/>
</dbReference>
<evidence type="ECO:0000313" key="6">
    <source>
        <dbReference type="EMBL" id="MCX5615223.1"/>
    </source>
</evidence>
<comment type="caution">
    <text evidence="6">The sequence shown here is derived from an EMBL/GenBank/DDBJ whole genome shotgun (WGS) entry which is preliminary data.</text>
</comment>
<evidence type="ECO:0000259" key="5">
    <source>
        <dbReference type="Pfam" id="PF00155"/>
    </source>
</evidence>
<dbReference type="PANTHER" id="PTHR13693">
    <property type="entry name" value="CLASS II AMINOTRANSFERASE/8-AMINO-7-OXONONANOATE SYNTHASE"/>
    <property type="match status" value="1"/>
</dbReference>
<comment type="cofactor">
    <cofactor evidence="1">
        <name>pyridoxal 5'-phosphate</name>
        <dbReference type="ChEBI" id="CHEBI:597326"/>
    </cofactor>
</comment>
<dbReference type="Proteomes" id="UP001165648">
    <property type="component" value="Unassembled WGS sequence"/>
</dbReference>
<dbReference type="InterPro" id="IPR050087">
    <property type="entry name" value="AON_synthase_class-II"/>
</dbReference>
<evidence type="ECO:0000256" key="4">
    <source>
        <dbReference type="SAM" id="MobiDB-lite"/>
    </source>
</evidence>
<dbReference type="Pfam" id="PF00155">
    <property type="entry name" value="Aminotran_1_2"/>
    <property type="match status" value="1"/>
</dbReference>
<keyword evidence="7" id="KW-1185">Reference proteome</keyword>
<dbReference type="InterPro" id="IPR015421">
    <property type="entry name" value="PyrdxlP-dep_Trfase_major"/>
</dbReference>
<dbReference type="SUPFAM" id="SSF53383">
    <property type="entry name" value="PLP-dependent transferases"/>
    <property type="match status" value="1"/>
</dbReference>
<feature type="domain" description="Aminotransferase class I/classII large" evidence="5">
    <location>
        <begin position="41"/>
        <end position="384"/>
    </location>
</feature>
<dbReference type="Gene3D" id="3.40.640.10">
    <property type="entry name" value="Type I PLP-dependent aspartate aminotransferase-like (Major domain)"/>
    <property type="match status" value="1"/>
</dbReference>